<evidence type="ECO:0000256" key="4">
    <source>
        <dbReference type="ARBA" id="ARBA00022989"/>
    </source>
</evidence>
<evidence type="ECO:0000256" key="2">
    <source>
        <dbReference type="ARBA" id="ARBA00022475"/>
    </source>
</evidence>
<dbReference type="Proteomes" id="UP001254564">
    <property type="component" value="Unassembled WGS sequence"/>
</dbReference>
<evidence type="ECO:0000313" key="9">
    <source>
        <dbReference type="Proteomes" id="UP001254564"/>
    </source>
</evidence>
<evidence type="ECO:0000256" key="5">
    <source>
        <dbReference type="ARBA" id="ARBA00023136"/>
    </source>
</evidence>
<evidence type="ECO:0000313" key="8">
    <source>
        <dbReference type="EMBL" id="MDR5897667.1"/>
    </source>
</evidence>
<accession>A0ABU1H023</accession>
<proteinExistence type="predicted"/>
<keyword evidence="9" id="KW-1185">Reference proteome</keyword>
<keyword evidence="4 6" id="KW-1133">Transmembrane helix</keyword>
<feature type="transmembrane region" description="Helical" evidence="6">
    <location>
        <begin position="60"/>
        <end position="87"/>
    </location>
</feature>
<keyword evidence="2" id="KW-1003">Cell membrane</keyword>
<dbReference type="RefSeq" id="WP_309654594.1">
    <property type="nucleotide sequence ID" value="NZ_JARWAN010000002.1"/>
</dbReference>
<evidence type="ECO:0000256" key="6">
    <source>
        <dbReference type="SAM" id="Phobius"/>
    </source>
</evidence>
<keyword evidence="3 6" id="KW-0812">Transmembrane</keyword>
<protein>
    <recommendedName>
        <fullName evidence="7">MrpA C-terminal/MbhD domain-containing protein</fullName>
    </recommendedName>
</protein>
<name>A0ABU1H023_9GAMM</name>
<organism evidence="8 9">
    <name type="scientific">Vreelandella vilamensis</name>
    <dbReference type="NCBI Taxonomy" id="531309"/>
    <lineage>
        <taxon>Bacteria</taxon>
        <taxon>Pseudomonadati</taxon>
        <taxon>Pseudomonadota</taxon>
        <taxon>Gammaproteobacteria</taxon>
        <taxon>Oceanospirillales</taxon>
        <taxon>Halomonadaceae</taxon>
        <taxon>Vreelandella</taxon>
    </lineage>
</organism>
<dbReference type="InterPro" id="IPR025383">
    <property type="entry name" value="MrpA_C/MbhD"/>
</dbReference>
<feature type="transmembrane region" description="Helical" evidence="6">
    <location>
        <begin position="138"/>
        <end position="156"/>
    </location>
</feature>
<sequence length="230" mass="24790">MSTMSLNTLSPYISEILLALMLVCVAWATLFDRHLLRACSMFVVFALTLTLAWWRLQTPWLAFAELIFGGVLTSLAFFYVLGVVPLASPLLPKRDGLVETWSHAGVRAVLALSWLALLLVALYALTPTFADAFEGNPLIVAGAVMVASGLGAFALHRHLLRRLLAFNVLGSGVFLFLAGLAGTLVKVQALIVVGLLVAWLGTLLGALLIRRIYMLQGQQALADGDAKEAE</sequence>
<evidence type="ECO:0000259" key="7">
    <source>
        <dbReference type="Pfam" id="PF13244"/>
    </source>
</evidence>
<comment type="caution">
    <text evidence="8">The sequence shown here is derived from an EMBL/GenBank/DDBJ whole genome shotgun (WGS) entry which is preliminary data.</text>
</comment>
<comment type="subcellular location">
    <subcellularLocation>
        <location evidence="1">Cell membrane</location>
        <topology evidence="1">Multi-pass membrane protein</topology>
    </subcellularLocation>
</comment>
<reference evidence="8 9" key="1">
    <citation type="submission" date="2023-04" db="EMBL/GenBank/DDBJ databases">
        <title>A long-awaited taxogenomic arrangement of the family Halomonadaceae.</title>
        <authorList>
            <person name="De La Haba R."/>
            <person name="Chuvochina M."/>
            <person name="Wittouck S."/>
            <person name="Arahal D.R."/>
            <person name="Sanchez-Porro C."/>
            <person name="Hugenholtz P."/>
            <person name="Ventosa A."/>
        </authorList>
    </citation>
    <scope>NUCLEOTIDE SEQUENCE [LARGE SCALE GENOMIC DNA]</scope>
    <source>
        <strain evidence="8 9">DSM 21020</strain>
    </source>
</reference>
<feature type="transmembrane region" description="Helical" evidence="6">
    <location>
        <begin position="187"/>
        <end position="209"/>
    </location>
</feature>
<dbReference type="Gene3D" id="1.10.287.3510">
    <property type="match status" value="1"/>
</dbReference>
<evidence type="ECO:0000256" key="1">
    <source>
        <dbReference type="ARBA" id="ARBA00004651"/>
    </source>
</evidence>
<feature type="transmembrane region" description="Helical" evidence="6">
    <location>
        <begin position="108"/>
        <end position="126"/>
    </location>
</feature>
<dbReference type="EMBL" id="JARWAN010000002">
    <property type="protein sequence ID" value="MDR5897667.1"/>
    <property type="molecule type" value="Genomic_DNA"/>
</dbReference>
<feature type="domain" description="MrpA C-terminal/MbhD" evidence="7">
    <location>
        <begin position="20"/>
        <end position="82"/>
    </location>
</feature>
<dbReference type="Pfam" id="PF13244">
    <property type="entry name" value="MbhD"/>
    <property type="match status" value="1"/>
</dbReference>
<evidence type="ECO:0000256" key="3">
    <source>
        <dbReference type="ARBA" id="ARBA00022692"/>
    </source>
</evidence>
<gene>
    <name evidence="8" type="ORF">QC823_01475</name>
</gene>
<feature type="transmembrane region" description="Helical" evidence="6">
    <location>
        <begin position="12"/>
        <end position="30"/>
    </location>
</feature>
<feature type="transmembrane region" description="Helical" evidence="6">
    <location>
        <begin position="163"/>
        <end position="181"/>
    </location>
</feature>
<keyword evidence="5 6" id="KW-0472">Membrane</keyword>
<feature type="transmembrane region" description="Helical" evidence="6">
    <location>
        <begin position="35"/>
        <end position="54"/>
    </location>
</feature>